<dbReference type="EMBL" id="JAVXUO010000329">
    <property type="protein sequence ID" value="KAK2993308.1"/>
    <property type="molecule type" value="Genomic_DNA"/>
</dbReference>
<keyword evidence="3" id="KW-1185">Reference proteome</keyword>
<dbReference type="Proteomes" id="UP001187471">
    <property type="component" value="Unassembled WGS sequence"/>
</dbReference>
<sequence length="463" mass="52697">MAVIVGKVGTTVDDGGPPPPGELGVVEGWVLWRRWYWPRRGMTAPSACGILVVGDCDAACNDEGGCAYDRNGGWGWLVAILGSQDVWEVVDKGFTEPQSEATLSTTQKEALQATKKKDQKALAIIHQSLDDVMLQKIANATTSKNAWEILQTSHGGVEKVKKRNGDDLNDARVVEKILRSLDPKFDYIVVAIEESKDVDSLSVDELMGSLQAHEERLNKKKEEPLEHRESKKEPKRVKEVDVVAVVAKEKEEEKEVMLAPKTNKDDTKPQSKRDFLPKEYWVQSWEEDEFTNEDGEHLEEETLMRDENEFHASKANETEETSDEQKFKAFEANKNEELTNREAPFEKIEESENTDCDDNAQYEEMEDESIDKEVKVYGGQNVNNSGWVNMETFDPEERQEMSKGSHKNQVFKQVTKKCRRYNKKMTHILYTSKEMAKKVVAIDGIGDEDHCWRLSIFPTMNIV</sequence>
<dbReference type="AlphaFoldDB" id="A0AA88RZ97"/>
<dbReference type="Pfam" id="PF14223">
    <property type="entry name" value="Retrotran_gag_2"/>
    <property type="match status" value="2"/>
</dbReference>
<evidence type="ECO:0000256" key="1">
    <source>
        <dbReference type="SAM" id="MobiDB-lite"/>
    </source>
</evidence>
<name>A0AA88RZ97_9ASTE</name>
<dbReference type="PANTHER" id="PTHR35317:SF28">
    <property type="entry name" value="ZINC FINGER, CCHC-TYPE, RIBONUCLEASE H-LIKE DOMAIN, GAG-PRE-INTEGRASE DOMAIN PROTEIN-RELATED"/>
    <property type="match status" value="1"/>
</dbReference>
<comment type="caution">
    <text evidence="2">The sequence shown here is derived from an EMBL/GenBank/DDBJ whole genome shotgun (WGS) entry which is preliminary data.</text>
</comment>
<gene>
    <name evidence="2" type="ORF">RJ640_006796</name>
</gene>
<dbReference type="PANTHER" id="PTHR35317">
    <property type="entry name" value="OS04G0629600 PROTEIN"/>
    <property type="match status" value="1"/>
</dbReference>
<evidence type="ECO:0000313" key="2">
    <source>
        <dbReference type="EMBL" id="KAK2993308.1"/>
    </source>
</evidence>
<evidence type="ECO:0000313" key="3">
    <source>
        <dbReference type="Proteomes" id="UP001187471"/>
    </source>
</evidence>
<organism evidence="2 3">
    <name type="scientific">Escallonia rubra</name>
    <dbReference type="NCBI Taxonomy" id="112253"/>
    <lineage>
        <taxon>Eukaryota</taxon>
        <taxon>Viridiplantae</taxon>
        <taxon>Streptophyta</taxon>
        <taxon>Embryophyta</taxon>
        <taxon>Tracheophyta</taxon>
        <taxon>Spermatophyta</taxon>
        <taxon>Magnoliopsida</taxon>
        <taxon>eudicotyledons</taxon>
        <taxon>Gunneridae</taxon>
        <taxon>Pentapetalae</taxon>
        <taxon>asterids</taxon>
        <taxon>campanulids</taxon>
        <taxon>Escalloniales</taxon>
        <taxon>Escalloniaceae</taxon>
        <taxon>Escallonia</taxon>
    </lineage>
</organism>
<accession>A0AA88RZ97</accession>
<protein>
    <submittedName>
        <fullName evidence="2">Uncharacterized protein</fullName>
    </submittedName>
</protein>
<reference evidence="2" key="1">
    <citation type="submission" date="2022-12" db="EMBL/GenBank/DDBJ databases">
        <title>Draft genome assemblies for two species of Escallonia (Escalloniales).</title>
        <authorList>
            <person name="Chanderbali A."/>
            <person name="Dervinis C."/>
            <person name="Anghel I."/>
            <person name="Soltis D."/>
            <person name="Soltis P."/>
            <person name="Zapata F."/>
        </authorList>
    </citation>
    <scope>NUCLEOTIDE SEQUENCE</scope>
    <source>
        <strain evidence="2">UCBG92.1500</strain>
        <tissue evidence="2">Leaf</tissue>
    </source>
</reference>
<proteinExistence type="predicted"/>
<feature type="region of interest" description="Disordered" evidence="1">
    <location>
        <begin position="213"/>
        <end position="234"/>
    </location>
</feature>